<dbReference type="InterPro" id="IPR009057">
    <property type="entry name" value="Homeodomain-like_sf"/>
</dbReference>
<proteinExistence type="predicted"/>
<keyword evidence="1" id="KW-0175">Coiled coil</keyword>
<sequence length="87" mass="9815">MKKSRYSEAQIVAVLKEAENGVPVSELCRTHGMSSAAFYQWRSKYGGMDASLISEMKQLQAENARLKRMYADIAMQNELVKEALAKK</sequence>
<dbReference type="InterPro" id="IPR002514">
    <property type="entry name" value="Transposase_8"/>
</dbReference>
<feature type="coiled-coil region" evidence="1">
    <location>
        <begin position="49"/>
        <end position="76"/>
    </location>
</feature>
<dbReference type="Gene3D" id="1.10.10.60">
    <property type="entry name" value="Homeodomain-like"/>
    <property type="match status" value="1"/>
</dbReference>
<dbReference type="Pfam" id="PF01527">
    <property type="entry name" value="HTH_Tnp_1"/>
    <property type="match status" value="1"/>
</dbReference>
<dbReference type="GO" id="GO:0006313">
    <property type="term" value="P:DNA transposition"/>
    <property type="evidence" value="ECO:0007669"/>
    <property type="project" value="InterPro"/>
</dbReference>
<evidence type="ECO:0008006" key="4">
    <source>
        <dbReference type="Google" id="ProtNLM"/>
    </source>
</evidence>
<dbReference type="GO" id="GO:0003677">
    <property type="term" value="F:DNA binding"/>
    <property type="evidence" value="ECO:0007669"/>
    <property type="project" value="InterPro"/>
</dbReference>
<gene>
    <name evidence="2" type="ORF">TrCOL_g5463</name>
</gene>
<dbReference type="GO" id="GO:0004803">
    <property type="term" value="F:transposase activity"/>
    <property type="evidence" value="ECO:0007669"/>
    <property type="project" value="InterPro"/>
</dbReference>
<dbReference type="SUPFAM" id="SSF46689">
    <property type="entry name" value="Homeodomain-like"/>
    <property type="match status" value="1"/>
</dbReference>
<dbReference type="InterPro" id="IPR052546">
    <property type="entry name" value="Transposase_8_domain"/>
</dbReference>
<keyword evidence="3" id="KW-1185">Reference proteome</keyword>
<evidence type="ECO:0000313" key="2">
    <source>
        <dbReference type="EMBL" id="GMI27976.1"/>
    </source>
</evidence>
<protein>
    <recommendedName>
        <fullName evidence="4">Transposase</fullName>
    </recommendedName>
</protein>
<dbReference type="PANTHER" id="PTHR33609:SF1">
    <property type="entry name" value="TRANSPOSASE"/>
    <property type="match status" value="1"/>
</dbReference>
<evidence type="ECO:0000313" key="3">
    <source>
        <dbReference type="Proteomes" id="UP001165065"/>
    </source>
</evidence>
<dbReference type="EMBL" id="BRYA01000654">
    <property type="protein sequence ID" value="GMI27976.1"/>
    <property type="molecule type" value="Genomic_DNA"/>
</dbReference>
<dbReference type="AlphaFoldDB" id="A0A9W7G1M4"/>
<reference evidence="3" key="1">
    <citation type="journal article" date="2023" name="Commun. Biol.">
        <title>Genome analysis of Parmales, the sister group of diatoms, reveals the evolutionary specialization of diatoms from phago-mixotrophs to photoautotrophs.</title>
        <authorList>
            <person name="Ban H."/>
            <person name="Sato S."/>
            <person name="Yoshikawa S."/>
            <person name="Yamada K."/>
            <person name="Nakamura Y."/>
            <person name="Ichinomiya M."/>
            <person name="Sato N."/>
            <person name="Blanc-Mathieu R."/>
            <person name="Endo H."/>
            <person name="Kuwata A."/>
            <person name="Ogata H."/>
        </authorList>
    </citation>
    <scope>NUCLEOTIDE SEQUENCE [LARGE SCALE GENOMIC DNA]</scope>
</reference>
<dbReference type="OrthoDB" id="10041828at2759"/>
<organism evidence="2 3">
    <name type="scientific">Triparma columacea</name>
    <dbReference type="NCBI Taxonomy" id="722753"/>
    <lineage>
        <taxon>Eukaryota</taxon>
        <taxon>Sar</taxon>
        <taxon>Stramenopiles</taxon>
        <taxon>Ochrophyta</taxon>
        <taxon>Bolidophyceae</taxon>
        <taxon>Parmales</taxon>
        <taxon>Triparmaceae</taxon>
        <taxon>Triparma</taxon>
    </lineage>
</organism>
<dbReference type="PANTHER" id="PTHR33609">
    <property type="entry name" value="LOW CALCIUM RESPONSE LOCUS PROTEIN S"/>
    <property type="match status" value="1"/>
</dbReference>
<comment type="caution">
    <text evidence="2">The sequence shown here is derived from an EMBL/GenBank/DDBJ whole genome shotgun (WGS) entry which is preliminary data.</text>
</comment>
<accession>A0A9W7G1M4</accession>
<evidence type="ECO:0000256" key="1">
    <source>
        <dbReference type="SAM" id="Coils"/>
    </source>
</evidence>
<dbReference type="Proteomes" id="UP001165065">
    <property type="component" value="Unassembled WGS sequence"/>
</dbReference>
<name>A0A9W7G1M4_9STRA</name>